<protein>
    <submittedName>
        <fullName evidence="1">Uncharacterized protein</fullName>
    </submittedName>
</protein>
<reference evidence="2" key="1">
    <citation type="journal article" date="2019" name="Int. J. Syst. Evol. Microbiol.">
        <title>The Global Catalogue of Microorganisms (GCM) 10K type strain sequencing project: providing services to taxonomists for standard genome sequencing and annotation.</title>
        <authorList>
            <consortium name="The Broad Institute Genomics Platform"/>
            <consortium name="The Broad Institute Genome Sequencing Center for Infectious Disease"/>
            <person name="Wu L."/>
            <person name="Ma J."/>
        </authorList>
    </citation>
    <scope>NUCLEOTIDE SEQUENCE [LARGE SCALE GENOMIC DNA]</scope>
    <source>
        <strain evidence="2">JCM 17714</strain>
    </source>
</reference>
<comment type="caution">
    <text evidence="1">The sequence shown here is derived from an EMBL/GenBank/DDBJ whole genome shotgun (WGS) entry which is preliminary data.</text>
</comment>
<gene>
    <name evidence="1" type="ORF">GCM10023262_02480</name>
</gene>
<dbReference type="Proteomes" id="UP001501699">
    <property type="component" value="Unassembled WGS sequence"/>
</dbReference>
<evidence type="ECO:0000313" key="1">
    <source>
        <dbReference type="EMBL" id="GAA4658543.1"/>
    </source>
</evidence>
<organism evidence="1 2">
    <name type="scientific">Bartonella pachyuromydis</name>
    <dbReference type="NCBI Taxonomy" id="931097"/>
    <lineage>
        <taxon>Bacteria</taxon>
        <taxon>Pseudomonadati</taxon>
        <taxon>Pseudomonadota</taxon>
        <taxon>Alphaproteobacteria</taxon>
        <taxon>Hyphomicrobiales</taxon>
        <taxon>Bartonellaceae</taxon>
        <taxon>Bartonella</taxon>
    </lineage>
</organism>
<dbReference type="EMBL" id="BAABJA010000001">
    <property type="protein sequence ID" value="GAA4658543.1"/>
    <property type="molecule type" value="Genomic_DNA"/>
</dbReference>
<accession>A0ABP8VEH4</accession>
<evidence type="ECO:0000313" key="2">
    <source>
        <dbReference type="Proteomes" id="UP001501699"/>
    </source>
</evidence>
<sequence>MNVLKYKEATLGAKPNRTRGSMRTFINTKTVLYDLLNFRIQKNRSLHTTSKVSV</sequence>
<name>A0ABP8VEH4_9HYPH</name>
<proteinExistence type="predicted"/>
<keyword evidence="2" id="KW-1185">Reference proteome</keyword>